<feature type="region of interest" description="Disordered" evidence="6">
    <location>
        <begin position="375"/>
        <end position="443"/>
    </location>
</feature>
<reference evidence="8 9" key="1">
    <citation type="journal article" date="2016" name="Genome Biol. Evol.">
        <title>Divergent and convergent evolution of fungal pathogenicity.</title>
        <authorList>
            <person name="Shang Y."/>
            <person name="Xiao G."/>
            <person name="Zheng P."/>
            <person name="Cen K."/>
            <person name="Zhan S."/>
            <person name="Wang C."/>
        </authorList>
    </citation>
    <scope>NUCLEOTIDE SEQUENCE [LARGE SCALE GENOMIC DNA]</scope>
    <source>
        <strain evidence="8 9">RCEF 264</strain>
    </source>
</reference>
<dbReference type="EMBL" id="AZHD01000002">
    <property type="protein sequence ID" value="OAA67190.1"/>
    <property type="molecule type" value="Genomic_DNA"/>
</dbReference>
<keyword evidence="9" id="KW-1185">Reference proteome</keyword>
<dbReference type="InterPro" id="IPR017853">
    <property type="entry name" value="GH"/>
</dbReference>
<proteinExistence type="inferred from homology"/>
<evidence type="ECO:0000256" key="4">
    <source>
        <dbReference type="ARBA" id="ARBA00023180"/>
    </source>
</evidence>
<keyword evidence="7" id="KW-1133">Transmembrane helix</keyword>
<dbReference type="SUPFAM" id="SSF51445">
    <property type="entry name" value="(Trans)glycosidases"/>
    <property type="match status" value="1"/>
</dbReference>
<evidence type="ECO:0000313" key="8">
    <source>
        <dbReference type="EMBL" id="OAA67190.1"/>
    </source>
</evidence>
<evidence type="ECO:0000256" key="3">
    <source>
        <dbReference type="ARBA" id="ARBA00022729"/>
    </source>
</evidence>
<keyword evidence="5" id="KW-0449">Lipoprotein</keyword>
<dbReference type="PANTHER" id="PTHR31468:SF8">
    <property type="entry name" value="1,3-BETA-GLUCANOSYLTRANSFERASE GAS2"/>
    <property type="match status" value="1"/>
</dbReference>
<dbReference type="OrthoDB" id="421038at2759"/>
<dbReference type="GO" id="GO:0098552">
    <property type="term" value="C:side of membrane"/>
    <property type="evidence" value="ECO:0007669"/>
    <property type="project" value="UniProtKB-KW"/>
</dbReference>
<protein>
    <recommendedName>
        <fullName evidence="5">1,3-beta-glucanosyltransferase</fullName>
        <ecNumber evidence="5">2.4.1.-</ecNumber>
    </recommendedName>
</protein>
<dbReference type="Pfam" id="PF03198">
    <property type="entry name" value="Glyco_hydro_72"/>
    <property type="match status" value="1"/>
</dbReference>
<evidence type="ECO:0000256" key="1">
    <source>
        <dbReference type="ARBA" id="ARBA00004609"/>
    </source>
</evidence>
<name>A0A167Z7R7_9HYPO</name>
<comment type="caution">
    <text evidence="8">The sequence shown here is derived from an EMBL/GenBank/DDBJ whole genome shotgun (WGS) entry which is preliminary data.</text>
</comment>
<dbReference type="Gene3D" id="3.20.20.80">
    <property type="entry name" value="Glycosidases"/>
    <property type="match status" value="1"/>
</dbReference>
<dbReference type="EC" id="2.4.1.-" evidence="5"/>
<keyword evidence="3 5" id="KW-0732">Signal</keyword>
<gene>
    <name evidence="8" type="ORF">SPI_01766</name>
</gene>
<keyword evidence="4" id="KW-0325">Glycoprotein</keyword>
<keyword evidence="5" id="KW-0808">Transferase</keyword>
<dbReference type="GO" id="GO:0005886">
    <property type="term" value="C:plasma membrane"/>
    <property type="evidence" value="ECO:0007669"/>
    <property type="project" value="UniProtKB-SubCell"/>
</dbReference>
<feature type="compositionally biased region" description="Low complexity" evidence="6">
    <location>
        <begin position="411"/>
        <end position="443"/>
    </location>
</feature>
<sequence length="474" mass="49345">MRFITSFACLWNVALAASSLSQITTDGNKFYTKDGTQFFIKGVAYQLSPDDPLLDGDQCSRDAELMSTLGVNTIRVYHVDPKSSHDDCMAAFAKAGIYTLIDLDTFDTYILSPTMSGPSWTQTQYDRYAAVQDAFLSYDNVLGFFIGNEVIAEADQSLAAPFIKAAVRDMKAYQKSKGGRAIPIGYSAADIAELRPMLQDYLTCGGKPDENIDFFSLNSYEWCDPSSYKTSGYENLEDQAKNFPVPIFFSETGCNTPGPRLFADQAAIFGPDMVNDWSGSIIYEWIQEANNYGLISYGSSADDSATSGTPVPISPDFANLKSQWATLSPTGVPRSANTGAVSTRSCPASTAGGWLVDGNVPLPTLGASLSAVGASTTSGSATATETASPEAGGTKGSTHGTTAGTTGGKTTGTTAGSTAGSTPGSPSAAASGGSGSTPSSASSLAPNGLGIFGRKFTAAGAALIGVTLVFAVWL</sequence>
<feature type="transmembrane region" description="Helical" evidence="7">
    <location>
        <begin position="456"/>
        <end position="473"/>
    </location>
</feature>
<dbReference type="InterPro" id="IPR004886">
    <property type="entry name" value="Glucanosyltransferase"/>
</dbReference>
<dbReference type="GO" id="GO:0071970">
    <property type="term" value="P:fungal-type cell wall (1-&gt;3)-beta-D-glucan biosynthetic process"/>
    <property type="evidence" value="ECO:0007669"/>
    <property type="project" value="TreeGrafter"/>
</dbReference>
<dbReference type="GO" id="GO:0031505">
    <property type="term" value="P:fungal-type cell wall organization"/>
    <property type="evidence" value="ECO:0007669"/>
    <property type="project" value="TreeGrafter"/>
</dbReference>
<dbReference type="AlphaFoldDB" id="A0A167Z7R7"/>
<evidence type="ECO:0000256" key="7">
    <source>
        <dbReference type="SAM" id="Phobius"/>
    </source>
</evidence>
<keyword evidence="5 7" id="KW-0472">Membrane</keyword>
<evidence type="ECO:0000256" key="6">
    <source>
        <dbReference type="SAM" id="MobiDB-lite"/>
    </source>
</evidence>
<comment type="function">
    <text evidence="5">Splits internally a 1,3-beta-glucan molecule and transfers the newly generated reducing end (the donor) to the non-reducing end of another 1,3-beta-glucan molecule (the acceptor) forming a 1,3-beta linkage, resulting in the elongation of 1,3-beta-glucan chains in the cell wall.</text>
</comment>
<comment type="subcellular location">
    <subcellularLocation>
        <location evidence="1 5">Cell membrane</location>
        <topology evidence="1 5">Lipid-anchor</topology>
        <topology evidence="1 5">GPI-anchor</topology>
    </subcellularLocation>
</comment>
<organism evidence="8 9">
    <name type="scientific">Niveomyces insectorum RCEF 264</name>
    <dbReference type="NCBI Taxonomy" id="1081102"/>
    <lineage>
        <taxon>Eukaryota</taxon>
        <taxon>Fungi</taxon>
        <taxon>Dikarya</taxon>
        <taxon>Ascomycota</taxon>
        <taxon>Pezizomycotina</taxon>
        <taxon>Sordariomycetes</taxon>
        <taxon>Hypocreomycetidae</taxon>
        <taxon>Hypocreales</taxon>
        <taxon>Cordycipitaceae</taxon>
        <taxon>Niveomyces</taxon>
    </lineage>
</organism>
<comment type="similarity">
    <text evidence="2 5">Belongs to the glycosyl hydrolase 72 family.</text>
</comment>
<evidence type="ECO:0000256" key="5">
    <source>
        <dbReference type="RuleBase" id="RU361209"/>
    </source>
</evidence>
<feature type="compositionally biased region" description="Low complexity" evidence="6">
    <location>
        <begin position="375"/>
        <end position="404"/>
    </location>
</feature>
<dbReference type="Proteomes" id="UP000076874">
    <property type="component" value="Unassembled WGS sequence"/>
</dbReference>
<feature type="signal peptide" evidence="5">
    <location>
        <begin position="1"/>
        <end position="16"/>
    </location>
</feature>
<keyword evidence="7" id="KW-0812">Transmembrane</keyword>
<accession>A0A167Z7R7</accession>
<keyword evidence="5" id="KW-0336">GPI-anchor</keyword>
<evidence type="ECO:0000256" key="2">
    <source>
        <dbReference type="ARBA" id="ARBA00007528"/>
    </source>
</evidence>
<evidence type="ECO:0000313" key="9">
    <source>
        <dbReference type="Proteomes" id="UP000076874"/>
    </source>
</evidence>
<feature type="chain" id="PRO_5007749374" description="1,3-beta-glucanosyltransferase" evidence="5">
    <location>
        <begin position="17"/>
        <end position="474"/>
    </location>
</feature>
<dbReference type="GO" id="GO:0042124">
    <property type="term" value="F:1,3-beta-glucanosyltransferase activity"/>
    <property type="evidence" value="ECO:0007669"/>
    <property type="project" value="TreeGrafter"/>
</dbReference>
<dbReference type="PANTHER" id="PTHR31468">
    <property type="entry name" value="1,3-BETA-GLUCANOSYLTRANSFERASE GAS1"/>
    <property type="match status" value="1"/>
</dbReference>